<protein>
    <submittedName>
        <fullName evidence="2">DUF6668 family protein</fullName>
    </submittedName>
</protein>
<gene>
    <name evidence="2" type="ORF">ACFPIH_30080</name>
</gene>
<feature type="compositionally biased region" description="Basic and acidic residues" evidence="1">
    <location>
        <begin position="1"/>
        <end position="10"/>
    </location>
</feature>
<name>A0ABV9AUW2_9ACTN</name>
<feature type="region of interest" description="Disordered" evidence="1">
    <location>
        <begin position="1"/>
        <end position="22"/>
    </location>
</feature>
<dbReference type="EMBL" id="JBHSFK010000022">
    <property type="protein sequence ID" value="MFC4503708.1"/>
    <property type="molecule type" value="Genomic_DNA"/>
</dbReference>
<evidence type="ECO:0000313" key="2">
    <source>
        <dbReference type="EMBL" id="MFC4503708.1"/>
    </source>
</evidence>
<keyword evidence="3" id="KW-1185">Reference proteome</keyword>
<dbReference type="Proteomes" id="UP001595839">
    <property type="component" value="Unassembled WGS sequence"/>
</dbReference>
<comment type="caution">
    <text evidence="2">The sequence shown here is derived from an EMBL/GenBank/DDBJ whole genome shotgun (WGS) entry which is preliminary data.</text>
</comment>
<sequence>MRTTEERRGPEIWLRGPVPAPEPAPGQVQVGGSHAAVAGPRRFSWLATHGGAGATTLAAVYGGHDCGRDWPGPADPPSVLLVARTHASGLESALRVLEVFRRGEAPRGLDLDAVVLVADAPGRLPRPLVQRVRIIESVIDVYRVPWVNDWRLGDLSGARPRETEALARLTAVRR</sequence>
<evidence type="ECO:0000313" key="3">
    <source>
        <dbReference type="Proteomes" id="UP001595839"/>
    </source>
</evidence>
<organism evidence="2 3">
    <name type="scientific">Streptomyces vulcanius</name>
    <dbReference type="NCBI Taxonomy" id="1441876"/>
    <lineage>
        <taxon>Bacteria</taxon>
        <taxon>Bacillati</taxon>
        <taxon>Actinomycetota</taxon>
        <taxon>Actinomycetes</taxon>
        <taxon>Kitasatosporales</taxon>
        <taxon>Streptomycetaceae</taxon>
        <taxon>Streptomyces</taxon>
    </lineage>
</organism>
<dbReference type="RefSeq" id="WP_381178966.1">
    <property type="nucleotide sequence ID" value="NZ_JBHSFK010000022.1"/>
</dbReference>
<dbReference type="InterPro" id="IPR046609">
    <property type="entry name" value="DUF6668"/>
</dbReference>
<proteinExistence type="predicted"/>
<reference evidence="3" key="1">
    <citation type="journal article" date="2019" name="Int. J. Syst. Evol. Microbiol.">
        <title>The Global Catalogue of Microorganisms (GCM) 10K type strain sequencing project: providing services to taxonomists for standard genome sequencing and annotation.</title>
        <authorList>
            <consortium name="The Broad Institute Genomics Platform"/>
            <consortium name="The Broad Institute Genome Sequencing Center for Infectious Disease"/>
            <person name="Wu L."/>
            <person name="Ma J."/>
        </authorList>
    </citation>
    <scope>NUCLEOTIDE SEQUENCE [LARGE SCALE GENOMIC DNA]</scope>
    <source>
        <strain evidence="3">CGMCC 4.7177</strain>
    </source>
</reference>
<evidence type="ECO:0000256" key="1">
    <source>
        <dbReference type="SAM" id="MobiDB-lite"/>
    </source>
</evidence>
<accession>A0ABV9AUW2</accession>
<dbReference type="Pfam" id="PF20373">
    <property type="entry name" value="DUF6668"/>
    <property type="match status" value="1"/>
</dbReference>